<dbReference type="HOGENOM" id="CLU_072325_0_0_11"/>
<dbReference type="EMBL" id="CP003219">
    <property type="protein sequence ID" value="AEW92994.1"/>
    <property type="molecule type" value="Genomic_DNA"/>
</dbReference>
<dbReference type="KEGG" id="scy:SCATT_06230"/>
<reference evidence="2" key="1">
    <citation type="submission" date="2011-12" db="EMBL/GenBank/DDBJ databases">
        <title>Complete genome sequence of Streptomyces cattleya strain DSM 46488.</title>
        <authorList>
            <person name="Ou H.-Y."/>
            <person name="Li P."/>
            <person name="Zhao C."/>
            <person name="O'Hagan D."/>
            <person name="Deng Z."/>
        </authorList>
    </citation>
    <scope>NUCLEOTIDE SEQUENCE [LARGE SCALE GENOMIC DNA]</scope>
    <source>
        <strain evidence="2">ATCC 35852 / DSM 46488 / JCM 4925 / NBRC 14057 / NRRL 8057</strain>
    </source>
</reference>
<evidence type="ECO:0008006" key="3">
    <source>
        <dbReference type="Google" id="ProtNLM"/>
    </source>
</evidence>
<dbReference type="eggNOG" id="ENOG502ZAQD">
    <property type="taxonomic scope" value="Bacteria"/>
</dbReference>
<dbReference type="OrthoDB" id="546653at2"/>
<accession>G8WTB1</accession>
<dbReference type="KEGG" id="sct:SCAT_0615"/>
<dbReference type="PATRIC" id="fig|1003195.11.peg.2229"/>
<proteinExistence type="predicted"/>
<sequence length="303" mass="34740">MPRIAYVERRFSAASLDIIAKAEAICGEYMRQGFDLTLRQLYYQFVARDFLANAQTEYKRLGSIINDARLAGLLDWDYIVDRTRNLRGLSHWDAPESIIRSAAAGYRTERWANQPHRVEVWIEKDALVGVISGVCQRNDVDYFSCRGYTSQSELWGAAQRLARYERSGQKPVVIHLGDHDPSGIDMTRDIAERLRLFGADVDVRRIALNMDQVETHQPPPNPAKLTDSRASSYVRQYGRSSWELDALDPTTLDRIIESEIRAWRDAELWDAATQRMERERRLLKAVSGRWHEVAALVAEGGDR</sequence>
<dbReference type="AlphaFoldDB" id="F8JWV5"/>
<accession>F8JWV5</accession>
<dbReference type="Proteomes" id="UP000007842">
    <property type="component" value="Chromosome"/>
</dbReference>
<protein>
    <recommendedName>
        <fullName evidence="3">DUF2399 domain-containing protein</fullName>
    </recommendedName>
</protein>
<dbReference type="RefSeq" id="WP_014141391.1">
    <property type="nucleotide sequence ID" value="NC_016111.1"/>
</dbReference>
<evidence type="ECO:0000313" key="2">
    <source>
        <dbReference type="Proteomes" id="UP000007842"/>
    </source>
</evidence>
<keyword evidence="2" id="KW-1185">Reference proteome</keyword>
<gene>
    <name evidence="1" type="ordered locus">SCATT_06230</name>
</gene>
<name>F8JWV5_STREN</name>
<dbReference type="STRING" id="1003195.SCATT_06230"/>
<organism evidence="1 2">
    <name type="scientific">Streptantibioticus cattleyicolor (strain ATCC 35852 / DSM 46488 / JCM 4925 / NBRC 14057 / NRRL 8057)</name>
    <name type="common">Streptomyces cattleya</name>
    <dbReference type="NCBI Taxonomy" id="1003195"/>
    <lineage>
        <taxon>Bacteria</taxon>
        <taxon>Bacillati</taxon>
        <taxon>Actinomycetota</taxon>
        <taxon>Actinomycetes</taxon>
        <taxon>Kitasatosporales</taxon>
        <taxon>Streptomycetaceae</taxon>
        <taxon>Streptantibioticus</taxon>
    </lineage>
</organism>
<evidence type="ECO:0000313" key="1">
    <source>
        <dbReference type="EMBL" id="AEW92994.1"/>
    </source>
</evidence>